<dbReference type="InterPro" id="IPR019499">
    <property type="entry name" value="Val-tRNA_synth_tRNA-bd"/>
</dbReference>
<dbReference type="PRINTS" id="PR00986">
    <property type="entry name" value="TRNASYNTHVAL"/>
</dbReference>
<gene>
    <name evidence="15" type="ORF">EOT04_01780</name>
</gene>
<comment type="similarity">
    <text evidence="10">Belongs to the class-I aminoacyl-tRNA synthetase family.</text>
</comment>
<organism evidence="15 16">
    <name type="scientific">Candidatus Chaera renei</name>
    <dbReference type="NCBI Taxonomy" id="2506947"/>
    <lineage>
        <taxon>Bacteria</taxon>
        <taxon>Candidatus Saccharimonadota</taxon>
        <taxon>Candidatus Saccharimonadia</taxon>
        <taxon>Candidatus Saccharimonadales</taxon>
        <taxon>Candidatus Saccharimonadaceae</taxon>
        <taxon>Candidatus Chaera</taxon>
    </lineage>
</organism>
<comment type="catalytic activity">
    <reaction evidence="8">
        <text>tRNA(Val) + L-valine + ATP = L-valyl-tRNA(Val) + AMP + diphosphate</text>
        <dbReference type="Rhea" id="RHEA:10704"/>
        <dbReference type="Rhea" id="RHEA-COMP:9672"/>
        <dbReference type="Rhea" id="RHEA-COMP:9708"/>
        <dbReference type="ChEBI" id="CHEBI:30616"/>
        <dbReference type="ChEBI" id="CHEBI:33019"/>
        <dbReference type="ChEBI" id="CHEBI:57762"/>
        <dbReference type="ChEBI" id="CHEBI:78442"/>
        <dbReference type="ChEBI" id="CHEBI:78537"/>
        <dbReference type="ChEBI" id="CHEBI:456215"/>
        <dbReference type="EC" id="6.1.1.9"/>
    </reaction>
</comment>
<evidence type="ECO:0000259" key="14">
    <source>
        <dbReference type="Pfam" id="PF10458"/>
    </source>
</evidence>
<dbReference type="GO" id="GO:0004832">
    <property type="term" value="F:valine-tRNA ligase activity"/>
    <property type="evidence" value="ECO:0007669"/>
    <property type="project" value="UniProtKB-UniRule"/>
</dbReference>
<evidence type="ECO:0000256" key="8">
    <source>
        <dbReference type="ARBA" id="ARBA00047552"/>
    </source>
</evidence>
<feature type="domain" description="Aminoacyl-tRNA synthetase class Ia" evidence="12">
    <location>
        <begin position="16"/>
        <end position="557"/>
    </location>
</feature>
<comment type="caution">
    <text evidence="15">The sequence shown here is derived from an EMBL/GenBank/DDBJ whole genome shotgun (WGS) entry which is preliminary data.</text>
</comment>
<keyword evidence="2" id="KW-0963">Cytoplasm</keyword>
<dbReference type="NCBIfam" id="NF004349">
    <property type="entry name" value="PRK05729.1"/>
    <property type="match status" value="1"/>
</dbReference>
<dbReference type="SUPFAM" id="SSF50677">
    <property type="entry name" value="ValRS/IleRS/LeuRS editing domain"/>
    <property type="match status" value="1"/>
</dbReference>
<feature type="domain" description="Methionyl/Valyl/Leucyl/Isoleucyl-tRNA synthetase anticodon-binding" evidence="13">
    <location>
        <begin position="604"/>
        <end position="724"/>
    </location>
</feature>
<evidence type="ECO:0000259" key="12">
    <source>
        <dbReference type="Pfam" id="PF00133"/>
    </source>
</evidence>
<evidence type="ECO:0000256" key="1">
    <source>
        <dbReference type="ARBA" id="ARBA00013169"/>
    </source>
</evidence>
<keyword evidence="3 10" id="KW-0436">Ligase</keyword>
<dbReference type="PROSITE" id="PS00178">
    <property type="entry name" value="AA_TRNA_LIGASE_I"/>
    <property type="match status" value="1"/>
</dbReference>
<name>A0A4Q0AJ37_9BACT</name>
<keyword evidence="6 10" id="KW-0648">Protein biosynthesis</keyword>
<keyword evidence="5 10" id="KW-0067">ATP-binding</keyword>
<keyword evidence="11" id="KW-0175">Coiled coil</keyword>
<evidence type="ECO:0000256" key="2">
    <source>
        <dbReference type="ARBA" id="ARBA00022490"/>
    </source>
</evidence>
<protein>
    <recommendedName>
        <fullName evidence="1 9">Valine--tRNA ligase</fullName>
        <ecNumber evidence="1 9">6.1.1.9</ecNumber>
    </recommendedName>
</protein>
<dbReference type="CDD" id="cd07962">
    <property type="entry name" value="Anticodon_Ia_Val"/>
    <property type="match status" value="1"/>
</dbReference>
<dbReference type="InterPro" id="IPR010978">
    <property type="entry name" value="tRNA-bd_arm"/>
</dbReference>
<sequence>MKLPKQYEPNQYEPSVYALWETSGVFRPQGGGEPYGVLMPPPNANGDLHIGHALTFMLEDILVRFYRQRGRDAVYIPGSDHAGFETWVVFERLLEKQGKSRFDFSREELYRQVWQFVEKYRGSVALQLRAMGVGASWEHEVFTLDPKVIDAVYDTFHKLWQDGLVYRGKRIVNYCVKHQTSFADIEVTHQTQTDKLYQVAYPLLDRVGELVVATTRPETILGDTAIAVHPGDPRYQELIGTKAQVPLLQREIPIVADPAVDPSFGTGAVKVTPAHDLTDYDIGQRHNLPGISVIGFNGKMSGEAVPPDFKGLSVNQARQRMLALLQDAEMLRGVKDYEHAVGRCYKCGTVIEPLLKDQWFVKVAPLAERAIRSIEAGEITFTPASRKKVLLQYLANLKDWNISRQIPWGIPIPAFQSEADPDSWIFDRQVNEPEIIRGETTYHRDEDTFDTWFSSGQWPFITTDYLSGGELKRFYPLSVMETGYDILYQWVSRMIMLGLYATGQVPFKHVYLHGLVLDEQGQKMSKSKGNVLNPQELIESFGADALRLGIIGARSAGQNQAFSAAKVIAGRNFANKLWNMARYVEGRVGEPDKPRRPKPATPADHWVIRQLEAAGKRLDELMAAYRFAEAGELVYHTIWDDVADWYIEASKSDDNPAMLAWVLETSLKLAHPFAPFVSETIWQTLAWEKSLLAASRWPETGEFTYTKRQAADFDKIRELVSEARFVMSQVGAGPLTLLYKPGRAGALLAENSRLIARLARLKSVEASGKPTGLRLAVQGVEAWLKVSSQQVYDHQQRLEARLLAARLNAEKLQARLGNPSYLKNAPRQLVDQTKQQLKNEQDLLDRLRRELDISLKS</sequence>
<dbReference type="InterPro" id="IPR033705">
    <property type="entry name" value="Anticodon_Ia_Val"/>
</dbReference>
<dbReference type="EMBL" id="SCKW01000013">
    <property type="protein sequence ID" value="RWZ79427.1"/>
    <property type="molecule type" value="Genomic_DNA"/>
</dbReference>
<dbReference type="Proteomes" id="UP000289269">
    <property type="component" value="Unassembled WGS sequence"/>
</dbReference>
<dbReference type="GO" id="GO:0005524">
    <property type="term" value="F:ATP binding"/>
    <property type="evidence" value="ECO:0007669"/>
    <property type="project" value="UniProtKB-KW"/>
</dbReference>
<keyword evidence="7 10" id="KW-0030">Aminoacyl-tRNA synthetase</keyword>
<dbReference type="Gene3D" id="3.40.50.620">
    <property type="entry name" value="HUPs"/>
    <property type="match status" value="2"/>
</dbReference>
<dbReference type="InterPro" id="IPR037118">
    <property type="entry name" value="Val-tRNA_synth_C_sf"/>
</dbReference>
<keyword evidence="4 10" id="KW-0547">Nucleotide-binding</keyword>
<dbReference type="InterPro" id="IPR002300">
    <property type="entry name" value="aa-tRNA-synth_Ia"/>
</dbReference>
<keyword evidence="16" id="KW-1185">Reference proteome</keyword>
<accession>A0A4Q0AJ37</accession>
<evidence type="ECO:0000313" key="15">
    <source>
        <dbReference type="EMBL" id="RWZ79427.1"/>
    </source>
</evidence>
<dbReference type="NCBIfam" id="TIGR00422">
    <property type="entry name" value="valS"/>
    <property type="match status" value="1"/>
</dbReference>
<dbReference type="InterPro" id="IPR014729">
    <property type="entry name" value="Rossmann-like_a/b/a_fold"/>
</dbReference>
<dbReference type="Pfam" id="PF10458">
    <property type="entry name" value="Val_tRNA-synt_C"/>
    <property type="match status" value="1"/>
</dbReference>
<evidence type="ECO:0000256" key="3">
    <source>
        <dbReference type="ARBA" id="ARBA00022598"/>
    </source>
</evidence>
<dbReference type="InterPro" id="IPR002303">
    <property type="entry name" value="Valyl-tRNA_ligase"/>
</dbReference>
<evidence type="ECO:0000259" key="13">
    <source>
        <dbReference type="Pfam" id="PF08264"/>
    </source>
</evidence>
<evidence type="ECO:0000256" key="9">
    <source>
        <dbReference type="NCBIfam" id="TIGR00422"/>
    </source>
</evidence>
<dbReference type="GO" id="GO:0005829">
    <property type="term" value="C:cytosol"/>
    <property type="evidence" value="ECO:0007669"/>
    <property type="project" value="TreeGrafter"/>
</dbReference>
<evidence type="ECO:0000256" key="10">
    <source>
        <dbReference type="RuleBase" id="RU363035"/>
    </source>
</evidence>
<dbReference type="EC" id="6.1.1.9" evidence="1 9"/>
<dbReference type="Pfam" id="PF00133">
    <property type="entry name" value="tRNA-synt_1"/>
    <property type="match status" value="1"/>
</dbReference>
<dbReference type="SUPFAM" id="SSF47323">
    <property type="entry name" value="Anticodon-binding domain of a subclass of class I aminoacyl-tRNA synthetases"/>
    <property type="match status" value="1"/>
</dbReference>
<dbReference type="PANTHER" id="PTHR11946">
    <property type="entry name" value="VALYL-TRNA SYNTHETASES"/>
    <property type="match status" value="1"/>
</dbReference>
<dbReference type="AlphaFoldDB" id="A0A4Q0AJ37"/>
<evidence type="ECO:0000256" key="7">
    <source>
        <dbReference type="ARBA" id="ARBA00023146"/>
    </source>
</evidence>
<evidence type="ECO:0000256" key="4">
    <source>
        <dbReference type="ARBA" id="ARBA00022741"/>
    </source>
</evidence>
<dbReference type="InterPro" id="IPR009080">
    <property type="entry name" value="tRNAsynth_Ia_anticodon-bd"/>
</dbReference>
<dbReference type="InterPro" id="IPR001412">
    <property type="entry name" value="aa-tRNA-synth_I_CS"/>
</dbReference>
<dbReference type="Gene3D" id="1.10.730.10">
    <property type="entry name" value="Isoleucyl-tRNA Synthetase, Domain 1"/>
    <property type="match status" value="1"/>
</dbReference>
<evidence type="ECO:0000313" key="16">
    <source>
        <dbReference type="Proteomes" id="UP000289269"/>
    </source>
</evidence>
<dbReference type="GO" id="GO:0006438">
    <property type="term" value="P:valyl-tRNA aminoacylation"/>
    <property type="evidence" value="ECO:0007669"/>
    <property type="project" value="UniProtKB-UniRule"/>
</dbReference>
<dbReference type="Pfam" id="PF08264">
    <property type="entry name" value="Anticodon_1"/>
    <property type="match status" value="1"/>
</dbReference>
<evidence type="ECO:0000256" key="11">
    <source>
        <dbReference type="SAM" id="Coils"/>
    </source>
</evidence>
<dbReference type="SUPFAM" id="SSF46589">
    <property type="entry name" value="tRNA-binding arm"/>
    <property type="match status" value="1"/>
</dbReference>
<evidence type="ECO:0000256" key="5">
    <source>
        <dbReference type="ARBA" id="ARBA00022840"/>
    </source>
</evidence>
<feature type="coiled-coil region" evidence="11">
    <location>
        <begin position="795"/>
        <end position="857"/>
    </location>
</feature>
<dbReference type="GO" id="GO:0002161">
    <property type="term" value="F:aminoacyl-tRNA deacylase activity"/>
    <property type="evidence" value="ECO:0007669"/>
    <property type="project" value="InterPro"/>
</dbReference>
<dbReference type="Gene3D" id="1.10.287.380">
    <property type="entry name" value="Valyl-tRNA synthetase, C-terminal domain"/>
    <property type="match status" value="1"/>
</dbReference>
<reference evidence="15" key="1">
    <citation type="submission" date="2019-01" db="EMBL/GenBank/DDBJ databases">
        <title>Genomic signatures and co-occurrence patterns of the ultra-small Saccharimodia (Patescibacteria phylum) suggest a symbiotic lifestyle.</title>
        <authorList>
            <person name="Lemos L."/>
            <person name="Medeiros J."/>
            <person name="Andreote F."/>
            <person name="Fernandes G."/>
            <person name="Varani A."/>
            <person name="Oliveira G."/>
            <person name="Pylro V."/>
        </authorList>
    </citation>
    <scope>NUCLEOTIDE SEQUENCE [LARGE SCALE GENOMIC DNA]</scope>
    <source>
        <strain evidence="15">AMD01</strain>
    </source>
</reference>
<dbReference type="PANTHER" id="PTHR11946:SF93">
    <property type="entry name" value="VALINE--TRNA LIGASE, CHLOROPLASTIC_MITOCHONDRIAL 2"/>
    <property type="match status" value="1"/>
</dbReference>
<dbReference type="InterPro" id="IPR009008">
    <property type="entry name" value="Val/Leu/Ile-tRNA-synth_edit"/>
</dbReference>
<evidence type="ECO:0000256" key="6">
    <source>
        <dbReference type="ARBA" id="ARBA00022917"/>
    </source>
</evidence>
<dbReference type="SUPFAM" id="SSF52374">
    <property type="entry name" value="Nucleotidylyl transferase"/>
    <property type="match status" value="1"/>
</dbReference>
<dbReference type="Gene3D" id="3.90.740.10">
    <property type="entry name" value="Valyl/Leucyl/Isoleucyl-tRNA synthetase, editing domain"/>
    <property type="match status" value="1"/>
</dbReference>
<proteinExistence type="inferred from homology"/>
<dbReference type="InterPro" id="IPR013155">
    <property type="entry name" value="M/V/L/I-tRNA-synth_anticd-bd"/>
</dbReference>
<feature type="domain" description="Valyl-tRNA synthetase tRNA-binding arm" evidence="14">
    <location>
        <begin position="794"/>
        <end position="851"/>
    </location>
</feature>